<keyword evidence="5" id="KW-1185">Reference proteome</keyword>
<name>A0A077MEZ8_9MICO</name>
<proteinExistence type="inferred from homology"/>
<comment type="similarity">
    <text evidence="1">Belongs to the PemK/MazF family.</text>
</comment>
<evidence type="ECO:0000256" key="1">
    <source>
        <dbReference type="ARBA" id="ARBA00007521"/>
    </source>
</evidence>
<evidence type="ECO:0000256" key="3">
    <source>
        <dbReference type="SAM" id="MobiDB-lite"/>
    </source>
</evidence>
<dbReference type="AlphaFoldDB" id="A0A077MEZ8"/>
<feature type="region of interest" description="Disordered" evidence="3">
    <location>
        <begin position="21"/>
        <end position="74"/>
    </location>
</feature>
<evidence type="ECO:0008006" key="6">
    <source>
        <dbReference type="Google" id="ProtNLM"/>
    </source>
</evidence>
<accession>A0A077MEZ8</accession>
<evidence type="ECO:0000313" key="4">
    <source>
        <dbReference type="EMBL" id="CCI53613.1"/>
    </source>
</evidence>
<dbReference type="InterPro" id="IPR011067">
    <property type="entry name" value="Plasmid_toxin/cell-grow_inhib"/>
</dbReference>
<dbReference type="STRING" id="1193518.BN13_420067"/>
<evidence type="ECO:0000313" key="5">
    <source>
        <dbReference type="Proteomes" id="UP000035720"/>
    </source>
</evidence>
<protein>
    <recommendedName>
        <fullName evidence="6">Growth inhibitor PemK</fullName>
    </recommendedName>
</protein>
<keyword evidence="2" id="KW-1277">Toxin-antitoxin system</keyword>
<gene>
    <name evidence="4" type="ORF">BN13_420067</name>
</gene>
<sequence length="192" mass="21402">MVMDQVLARLARILRIRPRPHQARSTVPSVRADRPGARRAKRQGGEFASDAASAYPGDFTGPLPPLSYTPRRDELPDPGEVVWAEVPFQEDHTRSKDRPVLVIGNDGPWLLALPLTSKDHDRDAAQEAGEGRYWIDIGAGDWDHRRRPSEAALHRIVRLSPASARRIGGQISQARFENVVAALQRHHRLPAS</sequence>
<reference evidence="4 5" key="1">
    <citation type="journal article" date="2013" name="ISME J.">
        <title>A metabolic model for members of the genus Tetrasphaera involved in enhanced biological phosphorus removal.</title>
        <authorList>
            <person name="Kristiansen R."/>
            <person name="Nguyen H.T.T."/>
            <person name="Saunders A.M."/>
            <person name="Nielsen J.L."/>
            <person name="Wimmer R."/>
            <person name="Le V.Q."/>
            <person name="McIlroy S.J."/>
            <person name="Petrovski S."/>
            <person name="Seviour R.J."/>
            <person name="Calteau A."/>
            <person name="Nielsen K.L."/>
            <person name="Nielsen P.H."/>
        </authorList>
    </citation>
    <scope>NUCLEOTIDE SEQUENCE [LARGE SCALE GENOMIC DNA]</scope>
    <source>
        <strain evidence="4 5">Ben 74</strain>
    </source>
</reference>
<dbReference type="SUPFAM" id="SSF50118">
    <property type="entry name" value="Cell growth inhibitor/plasmid maintenance toxic component"/>
    <property type="match status" value="1"/>
</dbReference>
<dbReference type="InterPro" id="IPR003477">
    <property type="entry name" value="PemK-like"/>
</dbReference>
<dbReference type="Proteomes" id="UP000035720">
    <property type="component" value="Unassembled WGS sequence"/>
</dbReference>
<dbReference type="EMBL" id="CAJC01000153">
    <property type="protein sequence ID" value="CCI53613.1"/>
    <property type="molecule type" value="Genomic_DNA"/>
</dbReference>
<comment type="caution">
    <text evidence="4">The sequence shown here is derived from an EMBL/GenBank/DDBJ whole genome shotgun (WGS) entry which is preliminary data.</text>
</comment>
<organism evidence="4 5">
    <name type="scientific">Nostocoides jenkinsii Ben 74</name>
    <dbReference type="NCBI Taxonomy" id="1193518"/>
    <lineage>
        <taxon>Bacteria</taxon>
        <taxon>Bacillati</taxon>
        <taxon>Actinomycetota</taxon>
        <taxon>Actinomycetes</taxon>
        <taxon>Micrococcales</taxon>
        <taxon>Intrasporangiaceae</taxon>
        <taxon>Nostocoides</taxon>
    </lineage>
</organism>
<evidence type="ECO:0000256" key="2">
    <source>
        <dbReference type="ARBA" id="ARBA00022649"/>
    </source>
</evidence>
<dbReference type="GO" id="GO:0003677">
    <property type="term" value="F:DNA binding"/>
    <property type="evidence" value="ECO:0007669"/>
    <property type="project" value="InterPro"/>
</dbReference>
<dbReference type="Pfam" id="PF02452">
    <property type="entry name" value="PemK_toxin"/>
    <property type="match status" value="1"/>
</dbReference>
<dbReference type="Gene3D" id="2.30.30.110">
    <property type="match status" value="1"/>
</dbReference>